<proteinExistence type="predicted"/>
<dbReference type="RefSeq" id="WP_072705369.1">
    <property type="nucleotide sequence ID" value="NZ_FRDH01000014.1"/>
</dbReference>
<gene>
    <name evidence="2" type="ORF">SAMN02745247_02808</name>
</gene>
<keyword evidence="1" id="KW-0732">Signal</keyword>
<evidence type="ECO:0000256" key="1">
    <source>
        <dbReference type="SAM" id="SignalP"/>
    </source>
</evidence>
<evidence type="ECO:0000313" key="2">
    <source>
        <dbReference type="EMBL" id="SHN64523.1"/>
    </source>
</evidence>
<accession>A0A1M7T185</accession>
<protein>
    <submittedName>
        <fullName evidence="2">Uncharacterized protein</fullName>
    </submittedName>
</protein>
<reference evidence="2 3" key="1">
    <citation type="submission" date="2016-12" db="EMBL/GenBank/DDBJ databases">
        <authorList>
            <person name="Song W.-J."/>
            <person name="Kurnit D.M."/>
        </authorList>
    </citation>
    <scope>NUCLEOTIDE SEQUENCE [LARGE SCALE GENOMIC DNA]</scope>
    <source>
        <strain evidence="2 3">DSM 14810</strain>
    </source>
</reference>
<feature type="signal peptide" evidence="1">
    <location>
        <begin position="1"/>
        <end position="34"/>
    </location>
</feature>
<organism evidence="2 3">
    <name type="scientific">Butyrivibrio hungatei DSM 14810</name>
    <dbReference type="NCBI Taxonomy" id="1121132"/>
    <lineage>
        <taxon>Bacteria</taxon>
        <taxon>Bacillati</taxon>
        <taxon>Bacillota</taxon>
        <taxon>Clostridia</taxon>
        <taxon>Lachnospirales</taxon>
        <taxon>Lachnospiraceae</taxon>
        <taxon>Butyrivibrio</taxon>
    </lineage>
</organism>
<evidence type="ECO:0000313" key="3">
    <source>
        <dbReference type="Proteomes" id="UP000184097"/>
    </source>
</evidence>
<name>A0A1M7T185_9FIRM</name>
<dbReference type="EMBL" id="FRDH01000014">
    <property type="protein sequence ID" value="SHN64523.1"/>
    <property type="molecule type" value="Genomic_DNA"/>
</dbReference>
<dbReference type="AlphaFoldDB" id="A0A1M7T185"/>
<dbReference type="Proteomes" id="UP000184097">
    <property type="component" value="Unassembled WGS sequence"/>
</dbReference>
<sequence>MVTRKDAIKKLSAIGSATLLVGTMIMGTSITAYAEFDDPNPEFGEIILINDGEVLGENYGTVYGNFGTVTENHDDGTIVTNHETGIVKTNDVDGYVSQNYGEVTDNYGSVKVNGGLVVNNFETGSVKENSGNVVTNNGDIYKNNKTTTENNGYIEKNLGLVDTNNGDIKENSSPFNGFNPVVNTNNGEIVTNSGEVKDNSNLITTNKGKVGENNETIITNFGTVVLNNGAIEENIGIVEDNQGSILRNYSKSDIGIKSGKAAEHQYWYVSIDGSWYSQGIDVSFVKDGSFVENSYYTDCYLEQDTDKQGTIRISPREEGYKIALGSGTQSVTTCQVELVQDGNDYLVKISSITGVSNLTLAQLNLVVQAIQQGGGGASGGGAPSGGNITIVLDESVSLATDNGGSSGESAQNAITVSQPIATAYAAIGTNGPSVLGANREASRTLSFKMSAITDAQYKNAVIANIGATPAGGVLRIQTDTIACFDRAMLEAFAKKGSITMEVLFPVGKTMMKVTIPAGFAIDNLLDRKGYCGFLNLLGIIGGEEVTR</sequence>
<feature type="chain" id="PRO_5012839436" evidence="1">
    <location>
        <begin position="35"/>
        <end position="547"/>
    </location>
</feature>